<dbReference type="InterPro" id="IPR007258">
    <property type="entry name" value="Vps52"/>
</dbReference>
<accession>A0A9W9HSV1</accession>
<evidence type="ECO:0000256" key="5">
    <source>
        <dbReference type="ARBA" id="ARBA00023034"/>
    </source>
</evidence>
<proteinExistence type="inferred from homology"/>
<keyword evidence="11" id="KW-1185">Reference proteome</keyword>
<dbReference type="GO" id="GO:0005829">
    <property type="term" value="C:cytosol"/>
    <property type="evidence" value="ECO:0007669"/>
    <property type="project" value="GOC"/>
</dbReference>
<feature type="domain" description="Vps52 C-terminal" evidence="9">
    <location>
        <begin position="349"/>
        <end position="664"/>
    </location>
</feature>
<feature type="region of interest" description="Disordered" evidence="6">
    <location>
        <begin position="1"/>
        <end position="88"/>
    </location>
</feature>
<organism evidence="10 11">
    <name type="scientific">Penicillium canariense</name>
    <dbReference type="NCBI Taxonomy" id="189055"/>
    <lineage>
        <taxon>Eukaryota</taxon>
        <taxon>Fungi</taxon>
        <taxon>Dikarya</taxon>
        <taxon>Ascomycota</taxon>
        <taxon>Pezizomycotina</taxon>
        <taxon>Eurotiomycetes</taxon>
        <taxon>Eurotiomycetidae</taxon>
        <taxon>Eurotiales</taxon>
        <taxon>Aspergillaceae</taxon>
        <taxon>Penicillium</taxon>
    </lineage>
</organism>
<dbReference type="GO" id="GO:0042147">
    <property type="term" value="P:retrograde transport, endosome to Golgi"/>
    <property type="evidence" value="ECO:0007669"/>
    <property type="project" value="TreeGrafter"/>
</dbReference>
<dbReference type="GeneID" id="81429563"/>
<dbReference type="InterPro" id="IPR036188">
    <property type="entry name" value="FAD/NAD-bd_sf"/>
</dbReference>
<dbReference type="InterPro" id="IPR048319">
    <property type="entry name" value="Vps52_CC"/>
</dbReference>
<keyword evidence="4" id="KW-0653">Protein transport</keyword>
<reference evidence="10" key="1">
    <citation type="submission" date="2022-11" db="EMBL/GenBank/DDBJ databases">
        <authorList>
            <person name="Petersen C."/>
        </authorList>
    </citation>
    <scope>NUCLEOTIDE SEQUENCE</scope>
    <source>
        <strain evidence="10">IBT 26290</strain>
    </source>
</reference>
<evidence type="ECO:0008006" key="12">
    <source>
        <dbReference type="Google" id="ProtNLM"/>
    </source>
</evidence>
<keyword evidence="5" id="KW-0333">Golgi apparatus</keyword>
<evidence type="ECO:0000256" key="4">
    <source>
        <dbReference type="ARBA" id="ARBA00022927"/>
    </source>
</evidence>
<dbReference type="OrthoDB" id="19482at2759"/>
<sequence>MWRDRISGQSTPPSVNRAPSLPRSSSAQLSRGPYNNRPGATPRTSSTSLLLTPSDSTTSLPGTGRGSNGTGLRQTSGQRPRPASVPDPLEVLNGIIGTGKADKVAPQLATQSGSRPTDLVEAIDFNGLSLEQFVAKVDVAQSTRKTTRSEVNAQTVKQFDQERDKFQDLHTSITGCDDVSKSVELYLNDFQTELGVVSAEIETLQTRSTQLNAMLENRRNVERLLGPAVEEISISPKAVRTLVEGPMDENWVRALNEMDARTTSIEDKASSSSGFKAIEDVRPLLVDVKNKAIERIRDYLVSQIRAMRSPNVNSQIIQQLRLVKFKDLYSYLLKAHPKLAEEISQAYINTMRWYYTSNFTRYLQALEKIKTYPSDRNEVLGGDPSAHRTGNILSGGRAGSAAHDPFSLGRRIDILRNGNQQALSSYLAEEDNAYHGIEVPFRNFNVALVDNVSAEYSFLTEFFSPLTFHQISRKVMEIFEAVFALGQNLTKKLIDTTTDSLGVLMCVRLNQHSAFELQRRKVPVADSYVNGINMRLWPRFQVIMDLHGESLKRVGSNTGRSAVSALSLVGGDDLKQSSAPHFLTQRFGQLLHGILVLSSDAGDDEPVANSLARLRSEFDTLLAKLSRNGTDAKRRERFLFNNYSLILTIISDTQGKLATEQRQMSCNRELIDRGRAGDRRDLRPRGHLRIPSPIAGQLLQLLNPLYLACRARVHRADFTHAVIGAGVVGLAVARQLAAHEGTSTILLERHDAPGTETSSRNSEVIHAGLYYPADSLKTKLCIRGRNLLYDLCSKHAIPHRNTKKWIVAQTPEQWEACLRVHAHAQSLGDAPTRLVGAAEAAAREPDVKADAGIVESETTGIVDSHSLMTYLQGDFEDRGGDCVFKTRVTGVEPVAGGGYQITAVSDEDGSVTSITADTLINSAGHGACAINNLMLPAERHRFPHYAKGTYFSYGASRPRTSVLVYPVTLPGYGGLGTHLTLDMGGRIRFGPDVEWVDDPNDLQPSSARLEQAIPEILSYMPGVDPSAIALDYCGIRPKLGRGGAVNVGKGFQDFVIQEEEGFPGFVNLLGIESPGLTSCLAIGEMVDEILYR</sequence>
<evidence type="ECO:0000256" key="2">
    <source>
        <dbReference type="ARBA" id="ARBA00008180"/>
    </source>
</evidence>
<dbReference type="PANTHER" id="PTHR14190:SF7">
    <property type="entry name" value="VACUOLAR PROTEIN SORTING-ASSOCIATED PROTEIN 52 HOMOLOG"/>
    <property type="match status" value="1"/>
</dbReference>
<name>A0A9W9HSV1_9EURO</name>
<feature type="compositionally biased region" description="Low complexity" evidence="6">
    <location>
        <begin position="41"/>
        <end position="61"/>
    </location>
</feature>
<feature type="domain" description="Vps52 coiled-coil" evidence="8">
    <location>
        <begin position="161"/>
        <end position="332"/>
    </location>
</feature>
<comment type="subcellular location">
    <subcellularLocation>
        <location evidence="1">Golgi apparatus</location>
        <location evidence="1">trans-Golgi network</location>
    </subcellularLocation>
</comment>
<dbReference type="GO" id="GO:0006896">
    <property type="term" value="P:Golgi to vacuole transport"/>
    <property type="evidence" value="ECO:0007669"/>
    <property type="project" value="TreeGrafter"/>
</dbReference>
<evidence type="ECO:0000313" key="10">
    <source>
        <dbReference type="EMBL" id="KAJ5157163.1"/>
    </source>
</evidence>
<dbReference type="Proteomes" id="UP001149163">
    <property type="component" value="Unassembled WGS sequence"/>
</dbReference>
<dbReference type="InterPro" id="IPR048361">
    <property type="entry name" value="Vps52_C"/>
</dbReference>
<dbReference type="GO" id="GO:0000938">
    <property type="term" value="C:GARP complex"/>
    <property type="evidence" value="ECO:0007669"/>
    <property type="project" value="TreeGrafter"/>
</dbReference>
<keyword evidence="3" id="KW-0813">Transport</keyword>
<dbReference type="GO" id="GO:0015031">
    <property type="term" value="P:protein transport"/>
    <property type="evidence" value="ECO:0007669"/>
    <property type="project" value="UniProtKB-KW"/>
</dbReference>
<dbReference type="EMBL" id="JAPQKN010000006">
    <property type="protein sequence ID" value="KAJ5157163.1"/>
    <property type="molecule type" value="Genomic_DNA"/>
</dbReference>
<dbReference type="RefSeq" id="XP_056540152.1">
    <property type="nucleotide sequence ID" value="XM_056690387.1"/>
</dbReference>
<dbReference type="SUPFAM" id="SSF51905">
    <property type="entry name" value="FAD/NAD(P)-binding domain"/>
    <property type="match status" value="1"/>
</dbReference>
<gene>
    <name evidence="10" type="ORF">N7482_008263</name>
</gene>
<dbReference type="PANTHER" id="PTHR14190">
    <property type="entry name" value="SUPPRESSOR OF ACTIN MUTATIONS 2/VACUOLAR PROTEIN SORTING 52"/>
    <property type="match status" value="1"/>
</dbReference>
<dbReference type="AlphaFoldDB" id="A0A9W9HSV1"/>
<dbReference type="Pfam" id="PF20655">
    <property type="entry name" value="Vps52_C"/>
    <property type="match status" value="1"/>
</dbReference>
<dbReference type="Pfam" id="PF01266">
    <property type="entry name" value="DAO"/>
    <property type="match status" value="1"/>
</dbReference>
<evidence type="ECO:0000313" key="11">
    <source>
        <dbReference type="Proteomes" id="UP001149163"/>
    </source>
</evidence>
<dbReference type="Pfam" id="PF04129">
    <property type="entry name" value="Vps52_CC"/>
    <property type="match status" value="1"/>
</dbReference>
<dbReference type="GO" id="GO:0019905">
    <property type="term" value="F:syntaxin binding"/>
    <property type="evidence" value="ECO:0007669"/>
    <property type="project" value="TreeGrafter"/>
</dbReference>
<feature type="domain" description="FAD dependent oxidoreductase" evidence="7">
    <location>
        <begin position="721"/>
        <end position="1087"/>
    </location>
</feature>
<comment type="caution">
    <text evidence="10">The sequence shown here is derived from an EMBL/GenBank/DDBJ whole genome shotgun (WGS) entry which is preliminary data.</text>
</comment>
<evidence type="ECO:0000259" key="8">
    <source>
        <dbReference type="Pfam" id="PF04129"/>
    </source>
</evidence>
<dbReference type="GO" id="GO:0032456">
    <property type="term" value="P:endocytic recycling"/>
    <property type="evidence" value="ECO:0007669"/>
    <property type="project" value="TreeGrafter"/>
</dbReference>
<protein>
    <recommendedName>
        <fullName evidence="12">Vps52-domain-containing protein</fullName>
    </recommendedName>
</protein>
<evidence type="ECO:0000256" key="6">
    <source>
        <dbReference type="SAM" id="MobiDB-lite"/>
    </source>
</evidence>
<evidence type="ECO:0000256" key="3">
    <source>
        <dbReference type="ARBA" id="ARBA00022448"/>
    </source>
</evidence>
<reference evidence="10" key="2">
    <citation type="journal article" date="2023" name="IMA Fungus">
        <title>Comparative genomic study of the Penicillium genus elucidates a diverse pangenome and 15 lateral gene transfer events.</title>
        <authorList>
            <person name="Petersen C."/>
            <person name="Sorensen T."/>
            <person name="Nielsen M.R."/>
            <person name="Sondergaard T.E."/>
            <person name="Sorensen J.L."/>
            <person name="Fitzpatrick D.A."/>
            <person name="Frisvad J.C."/>
            <person name="Nielsen K.L."/>
        </authorList>
    </citation>
    <scope>NUCLEOTIDE SEQUENCE</scope>
    <source>
        <strain evidence="10">IBT 26290</strain>
    </source>
</reference>
<dbReference type="Gene3D" id="3.30.9.10">
    <property type="entry name" value="D-Amino Acid Oxidase, subunit A, domain 2"/>
    <property type="match status" value="1"/>
</dbReference>
<evidence type="ECO:0000256" key="1">
    <source>
        <dbReference type="ARBA" id="ARBA00004601"/>
    </source>
</evidence>
<comment type="similarity">
    <text evidence="2">Belongs to the VPS52 family.</text>
</comment>
<dbReference type="InterPro" id="IPR006076">
    <property type="entry name" value="FAD-dep_OxRdtase"/>
</dbReference>
<dbReference type="Gene3D" id="3.50.50.60">
    <property type="entry name" value="FAD/NAD(P)-binding domain"/>
    <property type="match status" value="1"/>
</dbReference>
<evidence type="ECO:0000259" key="7">
    <source>
        <dbReference type="Pfam" id="PF01266"/>
    </source>
</evidence>
<evidence type="ECO:0000259" key="9">
    <source>
        <dbReference type="Pfam" id="PF20655"/>
    </source>
</evidence>